<dbReference type="Gene3D" id="3.30.470.10">
    <property type="match status" value="1"/>
</dbReference>
<comment type="similarity">
    <text evidence="2">Belongs to the class-IV pyridoxal-phosphate-dependent aminotransferase family.</text>
</comment>
<dbReference type="Pfam" id="PF01063">
    <property type="entry name" value="Aminotran_4"/>
    <property type="match status" value="1"/>
</dbReference>
<dbReference type="InterPro" id="IPR043132">
    <property type="entry name" value="BCAT-like_C"/>
</dbReference>
<dbReference type="Proteomes" id="UP000034588">
    <property type="component" value="Unassembled WGS sequence"/>
</dbReference>
<dbReference type="InterPro" id="IPR036038">
    <property type="entry name" value="Aminotransferase-like"/>
</dbReference>
<sequence>MRKIWHNGEIKPESEAKLSIYDSGSMYGDGVFEMQRTYLKRTFKLHEHIERLYVSAKYVGIDIPYLPYELYEAHENLLIENRYEFDEDDEVRSLINVTKGALSIYERIVPRGTQVMITCFPLKWVIPTAYNIYREGVDVIVPAQRTIPAQLLEPKVKMRSRLHFKLAELEVARYNPSAWALLLDPDGFIAEGTGSNFFYVKSGKLFTPEPRNCLRGISQKHVMRLARQAGIKVIVKNMELYDIVSADEAFFTNTPYGIVPIKSINNHAIKCVGRITKQLMSDWSKDVSCDFIGQTKEWGNET</sequence>
<dbReference type="Gene3D" id="3.20.10.10">
    <property type="entry name" value="D-amino Acid Aminotransferase, subunit A, domain 2"/>
    <property type="match status" value="1"/>
</dbReference>
<name>A0A0G1YXX5_9BACT</name>
<keyword evidence="3" id="KW-0663">Pyridoxal phosphate</keyword>
<dbReference type="GO" id="GO:0008652">
    <property type="term" value="P:amino acid biosynthetic process"/>
    <property type="evidence" value="ECO:0007669"/>
    <property type="project" value="UniProtKB-ARBA"/>
</dbReference>
<keyword evidence="4" id="KW-0032">Aminotransferase</keyword>
<dbReference type="EMBL" id="LCQD01000023">
    <property type="protein sequence ID" value="KKW11199.1"/>
    <property type="molecule type" value="Genomic_DNA"/>
</dbReference>
<dbReference type="GO" id="GO:0008483">
    <property type="term" value="F:transaminase activity"/>
    <property type="evidence" value="ECO:0007669"/>
    <property type="project" value="UniProtKB-KW"/>
</dbReference>
<keyword evidence="4" id="KW-0808">Transferase</keyword>
<evidence type="ECO:0000256" key="1">
    <source>
        <dbReference type="ARBA" id="ARBA00001933"/>
    </source>
</evidence>
<comment type="caution">
    <text evidence="4">The sequence shown here is derived from an EMBL/GenBank/DDBJ whole genome shotgun (WGS) entry which is preliminary data.</text>
</comment>
<dbReference type="FunFam" id="3.20.10.10:FF:000002">
    <property type="entry name" value="D-alanine aminotransferase"/>
    <property type="match status" value="1"/>
</dbReference>
<gene>
    <name evidence="4" type="ORF">UY48_C0023G0007</name>
</gene>
<dbReference type="PANTHER" id="PTHR42743">
    <property type="entry name" value="AMINO-ACID AMINOTRANSFERASE"/>
    <property type="match status" value="1"/>
</dbReference>
<dbReference type="GO" id="GO:0046394">
    <property type="term" value="P:carboxylic acid biosynthetic process"/>
    <property type="evidence" value="ECO:0007669"/>
    <property type="project" value="UniProtKB-ARBA"/>
</dbReference>
<evidence type="ECO:0000313" key="4">
    <source>
        <dbReference type="EMBL" id="KKW11199.1"/>
    </source>
</evidence>
<evidence type="ECO:0000313" key="5">
    <source>
        <dbReference type="Proteomes" id="UP000034588"/>
    </source>
</evidence>
<dbReference type="InterPro" id="IPR001544">
    <property type="entry name" value="Aminotrans_IV"/>
</dbReference>
<dbReference type="PANTHER" id="PTHR42743:SF11">
    <property type="entry name" value="AMINODEOXYCHORISMATE LYASE"/>
    <property type="match status" value="1"/>
</dbReference>
<protein>
    <submittedName>
        <fullName evidence="4">Branched-chain amino acid aminotransferase 1</fullName>
    </submittedName>
</protein>
<organism evidence="4 5">
    <name type="scientific">Candidatus Gottesmanbacteria bacterium GW2011_GWB1_49_7</name>
    <dbReference type="NCBI Taxonomy" id="1618448"/>
    <lineage>
        <taxon>Bacteria</taxon>
        <taxon>Candidatus Gottesmaniibacteriota</taxon>
    </lineage>
</organism>
<comment type="cofactor">
    <cofactor evidence="1">
        <name>pyridoxal 5'-phosphate</name>
        <dbReference type="ChEBI" id="CHEBI:597326"/>
    </cofactor>
</comment>
<dbReference type="AlphaFoldDB" id="A0A0G1YXX5"/>
<proteinExistence type="inferred from homology"/>
<evidence type="ECO:0000256" key="2">
    <source>
        <dbReference type="ARBA" id="ARBA00009320"/>
    </source>
</evidence>
<dbReference type="InterPro" id="IPR050571">
    <property type="entry name" value="Class-IV_PLP-Dep_Aminotrnsfr"/>
</dbReference>
<evidence type="ECO:0000256" key="3">
    <source>
        <dbReference type="ARBA" id="ARBA00022898"/>
    </source>
</evidence>
<accession>A0A0G1YXX5</accession>
<dbReference type="SUPFAM" id="SSF56752">
    <property type="entry name" value="D-aminoacid aminotransferase-like PLP-dependent enzymes"/>
    <property type="match status" value="1"/>
</dbReference>
<reference evidence="4 5" key="1">
    <citation type="journal article" date="2015" name="Nature">
        <title>rRNA introns, odd ribosomes, and small enigmatic genomes across a large radiation of phyla.</title>
        <authorList>
            <person name="Brown C.T."/>
            <person name="Hug L.A."/>
            <person name="Thomas B.C."/>
            <person name="Sharon I."/>
            <person name="Castelle C.J."/>
            <person name="Singh A."/>
            <person name="Wilkins M.J."/>
            <person name="Williams K.H."/>
            <person name="Banfield J.F."/>
        </authorList>
    </citation>
    <scope>NUCLEOTIDE SEQUENCE [LARGE SCALE GENOMIC DNA]</scope>
</reference>
<dbReference type="InterPro" id="IPR043131">
    <property type="entry name" value="BCAT-like_N"/>
</dbReference>